<keyword evidence="1" id="KW-0472">Membrane</keyword>
<keyword evidence="3" id="KW-1185">Reference proteome</keyword>
<dbReference type="AlphaFoldDB" id="A0A2M9Y8M5"/>
<organism evidence="2 3">
    <name type="scientific">Leptospira saintgironsiae</name>
    <dbReference type="NCBI Taxonomy" id="2023183"/>
    <lineage>
        <taxon>Bacteria</taxon>
        <taxon>Pseudomonadati</taxon>
        <taxon>Spirochaetota</taxon>
        <taxon>Spirochaetia</taxon>
        <taxon>Leptospirales</taxon>
        <taxon>Leptospiraceae</taxon>
        <taxon>Leptospira</taxon>
    </lineage>
</organism>
<feature type="transmembrane region" description="Helical" evidence="1">
    <location>
        <begin position="7"/>
        <end position="25"/>
    </location>
</feature>
<sequence>MCCSKKVFSWIFIEAGVFCMNYIFADAIFQKAYGLFYYAKKISEDEFISVIFKFLFNRK</sequence>
<reference evidence="2 3" key="1">
    <citation type="submission" date="2017-07" db="EMBL/GenBank/DDBJ databases">
        <title>Leptospira spp. isolated from tropical soils.</title>
        <authorList>
            <person name="Thibeaux R."/>
            <person name="Iraola G."/>
            <person name="Ferres I."/>
            <person name="Bierque E."/>
            <person name="Girault D."/>
            <person name="Soupe-Gilbert M.-E."/>
            <person name="Picardeau M."/>
            <person name="Goarant C."/>
        </authorList>
    </citation>
    <scope>NUCLEOTIDE SEQUENCE [LARGE SCALE GENOMIC DNA]</scope>
    <source>
        <strain evidence="2 3">FH4-C-A2</strain>
    </source>
</reference>
<evidence type="ECO:0000313" key="3">
    <source>
        <dbReference type="Proteomes" id="UP000231926"/>
    </source>
</evidence>
<accession>A0A2M9Y8M5</accession>
<keyword evidence="1" id="KW-0812">Transmembrane</keyword>
<name>A0A2M9Y8M5_9LEPT</name>
<dbReference type="Proteomes" id="UP000231926">
    <property type="component" value="Unassembled WGS sequence"/>
</dbReference>
<evidence type="ECO:0000256" key="1">
    <source>
        <dbReference type="SAM" id="Phobius"/>
    </source>
</evidence>
<comment type="caution">
    <text evidence="2">The sequence shown here is derived from an EMBL/GenBank/DDBJ whole genome shotgun (WGS) entry which is preliminary data.</text>
</comment>
<evidence type="ECO:0000313" key="2">
    <source>
        <dbReference type="EMBL" id="PJZ47921.1"/>
    </source>
</evidence>
<protein>
    <submittedName>
        <fullName evidence="2">Uncharacterized protein</fullName>
    </submittedName>
</protein>
<keyword evidence="1" id="KW-1133">Transmembrane helix</keyword>
<gene>
    <name evidence="2" type="ORF">CH362_16645</name>
</gene>
<dbReference type="EMBL" id="NPDR01000009">
    <property type="protein sequence ID" value="PJZ47921.1"/>
    <property type="molecule type" value="Genomic_DNA"/>
</dbReference>
<proteinExistence type="predicted"/>